<feature type="compositionally biased region" description="Pro residues" evidence="1">
    <location>
        <begin position="27"/>
        <end position="36"/>
    </location>
</feature>
<dbReference type="AlphaFoldDB" id="A0A1I5K452"/>
<dbReference type="EMBL" id="RBXX01000002">
    <property type="protein sequence ID" value="RKT84792.1"/>
    <property type="molecule type" value="Genomic_DNA"/>
</dbReference>
<dbReference type="STRING" id="455193.SAMN05421805_12553"/>
<evidence type="ECO:0000313" key="3">
    <source>
        <dbReference type="EMBL" id="SFO79874.1"/>
    </source>
</evidence>
<evidence type="ECO:0000313" key="2">
    <source>
        <dbReference type="EMBL" id="RKT84792.1"/>
    </source>
</evidence>
<accession>A0A1I5K452</accession>
<sequence length="381" mass="41611">MLRRDDPITESSDMTDQSLLDTHGMPQPLPPDPLSPIPDAVERELAAYRAGDAGNAKAALSTIAESGRTAVAGHAAMALAGVELAENGLGEGCEKWLEQVAAGEDPWLGPLAVVMLSADFDDGIAGPEPVLDHLASQLTGDLPAAREGFERSLARLEEAWENEAEYDDDAISTILRQRDITKLILGNLLIQVGDSAAALEPLSSARSHCDGLLAAYAGHLEAHVLIEQGKNEPASEVLSYAFRESLPANSRADGLTRWVGIRYGEHLAGNPWMDIVADQVEDIPAVTEGTVIRDPFETACYFERLSRPALADIGLELFPASPDFEPVHAALERLKTWSDERYERARRLIFVLHQYVEDWRDVEKTQGLADLRKQLDLPKPR</sequence>
<evidence type="ECO:0000313" key="5">
    <source>
        <dbReference type="Proteomes" id="UP000270697"/>
    </source>
</evidence>
<proteinExistence type="predicted"/>
<evidence type="ECO:0000256" key="1">
    <source>
        <dbReference type="SAM" id="MobiDB-lite"/>
    </source>
</evidence>
<feature type="compositionally biased region" description="Polar residues" evidence="1">
    <location>
        <begin position="9"/>
        <end position="20"/>
    </location>
</feature>
<dbReference type="Proteomes" id="UP000199398">
    <property type="component" value="Unassembled WGS sequence"/>
</dbReference>
<organism evidence="3 4">
    <name type="scientific">Saccharopolyspora antimicrobica</name>
    <dbReference type="NCBI Taxonomy" id="455193"/>
    <lineage>
        <taxon>Bacteria</taxon>
        <taxon>Bacillati</taxon>
        <taxon>Actinomycetota</taxon>
        <taxon>Actinomycetes</taxon>
        <taxon>Pseudonocardiales</taxon>
        <taxon>Pseudonocardiaceae</taxon>
        <taxon>Saccharopolyspora</taxon>
    </lineage>
</organism>
<reference evidence="3 4" key="1">
    <citation type="submission" date="2016-10" db="EMBL/GenBank/DDBJ databases">
        <authorList>
            <person name="de Groot N.N."/>
        </authorList>
    </citation>
    <scope>NUCLEOTIDE SEQUENCE [LARGE SCALE GENOMIC DNA]</scope>
    <source>
        <strain evidence="3 4">CPCC 201259</strain>
    </source>
</reference>
<reference evidence="2 5" key="2">
    <citation type="submission" date="2018-10" db="EMBL/GenBank/DDBJ databases">
        <title>Sequencing the genomes of 1000 actinobacteria strains.</title>
        <authorList>
            <person name="Klenk H.-P."/>
        </authorList>
    </citation>
    <scope>NUCLEOTIDE SEQUENCE [LARGE SCALE GENOMIC DNA]</scope>
    <source>
        <strain evidence="2 5">DSM 45119</strain>
    </source>
</reference>
<protein>
    <recommendedName>
        <fullName evidence="6">Tetratricopeptide repeat-containing protein</fullName>
    </recommendedName>
</protein>
<name>A0A1I5K452_9PSEU</name>
<feature type="region of interest" description="Disordered" evidence="1">
    <location>
        <begin position="1"/>
        <end position="38"/>
    </location>
</feature>
<dbReference type="EMBL" id="FOUP01000025">
    <property type="protein sequence ID" value="SFO79874.1"/>
    <property type="molecule type" value="Genomic_DNA"/>
</dbReference>
<evidence type="ECO:0008006" key="6">
    <source>
        <dbReference type="Google" id="ProtNLM"/>
    </source>
</evidence>
<keyword evidence="5" id="KW-1185">Reference proteome</keyword>
<dbReference type="Proteomes" id="UP000270697">
    <property type="component" value="Unassembled WGS sequence"/>
</dbReference>
<evidence type="ECO:0000313" key="4">
    <source>
        <dbReference type="Proteomes" id="UP000199398"/>
    </source>
</evidence>
<gene>
    <name evidence="2" type="ORF">ATL45_3120</name>
    <name evidence="3" type="ORF">SAMN05421805_12553</name>
</gene>